<comment type="caution">
    <text evidence="1">The sequence shown here is derived from an EMBL/GenBank/DDBJ whole genome shotgun (WGS) entry which is preliminary data.</text>
</comment>
<evidence type="ECO:0000313" key="2">
    <source>
        <dbReference type="Proteomes" id="UP000287972"/>
    </source>
</evidence>
<evidence type="ECO:0000313" key="1">
    <source>
        <dbReference type="EMBL" id="RSL90780.1"/>
    </source>
</evidence>
<dbReference type="Proteomes" id="UP000287972">
    <property type="component" value="Unassembled WGS sequence"/>
</dbReference>
<proteinExistence type="predicted"/>
<accession>A0A428SLT0</accession>
<protein>
    <submittedName>
        <fullName evidence="1">Uncharacterized protein</fullName>
    </submittedName>
</protein>
<keyword evidence="2" id="KW-1185">Reference proteome</keyword>
<gene>
    <name evidence="1" type="ORF">CEP51_000600</name>
</gene>
<sequence length="123" mass="12780">MTEAATPIRSSQGLSGYLKAAAAGLLAVGRPVAAELGRRGTDTGSYGKDSMSRDHSHSHFFFNIHPQYDTVIPSPFSGSSDFSSEQGRLHLNDLLLSFANSADEQALASPADVCGVGGLAPEG</sequence>
<name>A0A428SLT0_9HYPO</name>
<organism evidence="1 2">
    <name type="scientific">Fusarium floridanum</name>
    <dbReference type="NCBI Taxonomy" id="1325733"/>
    <lineage>
        <taxon>Eukaryota</taxon>
        <taxon>Fungi</taxon>
        <taxon>Dikarya</taxon>
        <taxon>Ascomycota</taxon>
        <taxon>Pezizomycotina</taxon>
        <taxon>Sordariomycetes</taxon>
        <taxon>Hypocreomycetidae</taxon>
        <taxon>Hypocreales</taxon>
        <taxon>Nectriaceae</taxon>
        <taxon>Fusarium</taxon>
        <taxon>Fusarium solani species complex</taxon>
    </lineage>
</organism>
<reference evidence="1 2" key="1">
    <citation type="submission" date="2017-06" db="EMBL/GenBank/DDBJ databases">
        <title>Comparative genomic analysis of Ambrosia Fusariam Clade fungi.</title>
        <authorList>
            <person name="Stajich J.E."/>
            <person name="Carrillo J."/>
            <person name="Kijimoto T."/>
            <person name="Eskalen A."/>
            <person name="O'Donnell K."/>
            <person name="Kasson M."/>
        </authorList>
    </citation>
    <scope>NUCLEOTIDE SEQUENCE [LARGE SCALE GENOMIC DNA]</scope>
    <source>
        <strain evidence="1 2">NRRL62606</strain>
    </source>
</reference>
<dbReference type="EMBL" id="NKCL01000006">
    <property type="protein sequence ID" value="RSL90780.1"/>
    <property type="molecule type" value="Genomic_DNA"/>
</dbReference>
<dbReference type="AlphaFoldDB" id="A0A428SLT0"/>